<protein>
    <submittedName>
        <fullName evidence="3">Uncharacterized protein LOC116206089</fullName>
    </submittedName>
</protein>
<dbReference type="GeneID" id="116206089"/>
<evidence type="ECO:0000256" key="1">
    <source>
        <dbReference type="SAM" id="Phobius"/>
    </source>
</evidence>
<organism evidence="2 3">
    <name type="scientific">Punica granatum</name>
    <name type="common">Pomegranate</name>
    <dbReference type="NCBI Taxonomy" id="22663"/>
    <lineage>
        <taxon>Eukaryota</taxon>
        <taxon>Viridiplantae</taxon>
        <taxon>Streptophyta</taxon>
        <taxon>Embryophyta</taxon>
        <taxon>Tracheophyta</taxon>
        <taxon>Spermatophyta</taxon>
        <taxon>Magnoliopsida</taxon>
        <taxon>eudicotyledons</taxon>
        <taxon>Gunneridae</taxon>
        <taxon>Pentapetalae</taxon>
        <taxon>rosids</taxon>
        <taxon>malvids</taxon>
        <taxon>Myrtales</taxon>
        <taxon>Lythraceae</taxon>
        <taxon>Punica</taxon>
    </lineage>
</organism>
<reference evidence="3" key="2">
    <citation type="submission" date="2025-08" db="UniProtKB">
        <authorList>
            <consortium name="RefSeq"/>
        </authorList>
    </citation>
    <scope>IDENTIFICATION</scope>
    <source>
        <tissue evidence="3">Leaf</tissue>
    </source>
</reference>
<name>A0A6P8DRM7_PUNGR</name>
<keyword evidence="2" id="KW-1185">Reference proteome</keyword>
<dbReference type="Proteomes" id="UP000515151">
    <property type="component" value="Chromosome 4"/>
</dbReference>
<keyword evidence="1" id="KW-0812">Transmembrane</keyword>
<sequence>MFPAEGTRQSASPSCSIYYPYNPIIGGIAMESDDDDVPPFPPASETLEKNSILYLILRLFAALLLPIIFLFFFLSFSIGILAVLLGSFSAPSHVSLPSQCKIVSSSVDIRSSKVCDLGLLNYNAKTVFSPSEKRKFRCHYDYYWASVFKVEYKDHLSGQTRLALAEAPNEALPIDCRPSFSTAWLTKDKFKVNQTYDCWYATSMSKVSIYDDDFFSCQAKDPSMVERLDRYYVLFTEMLHSWYIRSKTAGSRYWYWETFAGVIAGFSTALMSLMLLAVVQQMKSLPGFCTARLLPRAVFFKRACILVVYLSFTGWLVTQYGKRLGLPVTYVYIH</sequence>
<dbReference type="PANTHER" id="PTHR36779:SF1">
    <property type="entry name" value="OS04G0600400 PROTEIN"/>
    <property type="match status" value="1"/>
</dbReference>
<gene>
    <name evidence="3" type="primary">LOC116206089</name>
</gene>
<feature type="transmembrane region" description="Helical" evidence="1">
    <location>
        <begin position="52"/>
        <end position="85"/>
    </location>
</feature>
<keyword evidence="1" id="KW-1133">Transmembrane helix</keyword>
<proteinExistence type="predicted"/>
<feature type="transmembrane region" description="Helical" evidence="1">
    <location>
        <begin position="253"/>
        <end position="279"/>
    </location>
</feature>
<evidence type="ECO:0000313" key="3">
    <source>
        <dbReference type="RefSeq" id="XP_031394708.1"/>
    </source>
</evidence>
<feature type="transmembrane region" description="Helical" evidence="1">
    <location>
        <begin position="299"/>
        <end position="317"/>
    </location>
</feature>
<dbReference type="AlphaFoldDB" id="A0A6P8DRM7"/>
<dbReference type="RefSeq" id="XP_031394708.1">
    <property type="nucleotide sequence ID" value="XM_031538848.1"/>
</dbReference>
<dbReference type="PANTHER" id="PTHR36779">
    <property type="entry name" value="OSJNBA0083N12.13 PROTEIN"/>
    <property type="match status" value="1"/>
</dbReference>
<evidence type="ECO:0000313" key="2">
    <source>
        <dbReference type="Proteomes" id="UP000515151"/>
    </source>
</evidence>
<keyword evidence="1" id="KW-0472">Membrane</keyword>
<reference evidence="2" key="1">
    <citation type="journal article" date="2020" name="Plant Biotechnol. J.">
        <title>The pomegranate (Punica granatum L.) draft genome dissects genetic divergence between soft- and hard-seeded cultivars.</title>
        <authorList>
            <person name="Luo X."/>
            <person name="Li H."/>
            <person name="Wu Z."/>
            <person name="Yao W."/>
            <person name="Zhao P."/>
            <person name="Cao D."/>
            <person name="Yu H."/>
            <person name="Li K."/>
            <person name="Poudel K."/>
            <person name="Zhao D."/>
            <person name="Zhang F."/>
            <person name="Xia X."/>
            <person name="Chen L."/>
            <person name="Wang Q."/>
            <person name="Jing D."/>
            <person name="Cao S."/>
        </authorList>
    </citation>
    <scope>NUCLEOTIDE SEQUENCE [LARGE SCALE GENOMIC DNA]</scope>
    <source>
        <strain evidence="2">cv. Tunisia</strain>
    </source>
</reference>
<accession>A0A6P8DRM7</accession>
<dbReference type="OrthoDB" id="1922696at2759"/>